<evidence type="ECO:0000313" key="4">
    <source>
        <dbReference type="EMBL" id="KAK3712217.1"/>
    </source>
</evidence>
<dbReference type="PANTHER" id="PTHR46186">
    <property type="entry name" value="CYSTATIN"/>
    <property type="match status" value="1"/>
</dbReference>
<dbReference type="EMBL" id="JAWDGP010007585">
    <property type="protein sequence ID" value="KAK3712217.1"/>
    <property type="molecule type" value="Genomic_DNA"/>
</dbReference>
<feature type="signal peptide" evidence="2">
    <location>
        <begin position="1"/>
        <end position="25"/>
    </location>
</feature>
<dbReference type="AlphaFoldDB" id="A0AAE0XUA6"/>
<dbReference type="GO" id="GO:0004869">
    <property type="term" value="F:cysteine-type endopeptidase inhibitor activity"/>
    <property type="evidence" value="ECO:0007669"/>
    <property type="project" value="InterPro"/>
</dbReference>
<protein>
    <recommendedName>
        <fullName evidence="3">Cystatin domain-containing protein</fullName>
    </recommendedName>
</protein>
<proteinExistence type="inferred from homology"/>
<dbReference type="SMART" id="SM00043">
    <property type="entry name" value="CY"/>
    <property type="match status" value="1"/>
</dbReference>
<dbReference type="PANTHER" id="PTHR46186:SF12">
    <property type="entry name" value="CYSTATIN C (AMYLOID ANGIOPATHY AND CEREBRAL HEMORRHAGE)-RELATED"/>
    <property type="match status" value="1"/>
</dbReference>
<dbReference type="InterPro" id="IPR046350">
    <property type="entry name" value="Cystatin_sf"/>
</dbReference>
<dbReference type="SUPFAM" id="SSF54403">
    <property type="entry name" value="Cystatin/monellin"/>
    <property type="match status" value="2"/>
</dbReference>
<keyword evidence="5" id="KW-1185">Reference proteome</keyword>
<evidence type="ECO:0000256" key="2">
    <source>
        <dbReference type="SAM" id="SignalP"/>
    </source>
</evidence>
<reference evidence="4" key="1">
    <citation type="journal article" date="2023" name="G3 (Bethesda)">
        <title>A reference genome for the long-term kleptoplast-retaining sea slug Elysia crispata morphotype clarki.</title>
        <authorList>
            <person name="Eastman K.E."/>
            <person name="Pendleton A.L."/>
            <person name="Shaikh M.A."/>
            <person name="Suttiyut T."/>
            <person name="Ogas R."/>
            <person name="Tomko P."/>
            <person name="Gavelis G."/>
            <person name="Widhalm J.R."/>
            <person name="Wisecaver J.H."/>
        </authorList>
    </citation>
    <scope>NUCLEOTIDE SEQUENCE</scope>
    <source>
        <strain evidence="4">ECLA1</strain>
    </source>
</reference>
<dbReference type="GO" id="GO:0005615">
    <property type="term" value="C:extracellular space"/>
    <property type="evidence" value="ECO:0007669"/>
    <property type="project" value="TreeGrafter"/>
</dbReference>
<dbReference type="GO" id="GO:0005737">
    <property type="term" value="C:cytoplasm"/>
    <property type="evidence" value="ECO:0007669"/>
    <property type="project" value="TreeGrafter"/>
</dbReference>
<sequence length="284" mass="32659">MRLKIELCALFGFTVLLKLVTPDSAAKGPQKVVLAHDDPIVKFAVGAINKFYFPRDRPQMTLIKVVKAEKMIVSGELYFLILRLEYWKQRANCRVRIWLPPSSSVKRMKGVPECDLRGIHKDVRTRAIPGQYITRSVYDEDVVKALRFAVTMYNKRTRCLYLTKPVNMKKVRSKIVSGVLYDFQSVQLAGTDCSRKNKNVDVLSCSLRYPMHSSHCDFTVWSESWKTENYKMVENFKCGTRNPCAPVVGTSFVINKNGRYISITKDLHSLKPRPVIKEHRADHL</sequence>
<dbReference type="Pfam" id="PF00031">
    <property type="entry name" value="Cystatin"/>
    <property type="match status" value="1"/>
</dbReference>
<dbReference type="Gene3D" id="3.10.450.10">
    <property type="match status" value="2"/>
</dbReference>
<organism evidence="4 5">
    <name type="scientific">Elysia crispata</name>
    <name type="common">lettuce slug</name>
    <dbReference type="NCBI Taxonomy" id="231223"/>
    <lineage>
        <taxon>Eukaryota</taxon>
        <taxon>Metazoa</taxon>
        <taxon>Spiralia</taxon>
        <taxon>Lophotrochozoa</taxon>
        <taxon>Mollusca</taxon>
        <taxon>Gastropoda</taxon>
        <taxon>Heterobranchia</taxon>
        <taxon>Euthyneura</taxon>
        <taxon>Panpulmonata</taxon>
        <taxon>Sacoglossa</taxon>
        <taxon>Placobranchoidea</taxon>
        <taxon>Plakobranchidae</taxon>
        <taxon>Elysia</taxon>
    </lineage>
</organism>
<dbReference type="CDD" id="cd00042">
    <property type="entry name" value="CY"/>
    <property type="match status" value="1"/>
</dbReference>
<comment type="caution">
    <text evidence="4">The sequence shown here is derived from an EMBL/GenBank/DDBJ whole genome shotgun (WGS) entry which is preliminary data.</text>
</comment>
<feature type="chain" id="PRO_5042205792" description="Cystatin domain-containing protein" evidence="2">
    <location>
        <begin position="26"/>
        <end position="284"/>
    </location>
</feature>
<feature type="domain" description="Cystatin" evidence="3">
    <location>
        <begin position="127"/>
        <end position="239"/>
    </location>
</feature>
<accession>A0AAE0XUA6</accession>
<dbReference type="Proteomes" id="UP001283361">
    <property type="component" value="Unassembled WGS sequence"/>
</dbReference>
<keyword evidence="2" id="KW-0732">Signal</keyword>
<dbReference type="GO" id="GO:0031982">
    <property type="term" value="C:vesicle"/>
    <property type="evidence" value="ECO:0007669"/>
    <property type="project" value="TreeGrafter"/>
</dbReference>
<evidence type="ECO:0000256" key="1">
    <source>
        <dbReference type="ARBA" id="ARBA00009403"/>
    </source>
</evidence>
<evidence type="ECO:0000259" key="3">
    <source>
        <dbReference type="SMART" id="SM00043"/>
    </source>
</evidence>
<dbReference type="InterPro" id="IPR000010">
    <property type="entry name" value="Cystatin_dom"/>
</dbReference>
<comment type="similarity">
    <text evidence="1">Belongs to the cystatin family.</text>
</comment>
<name>A0AAE0XUA6_9GAST</name>
<gene>
    <name evidence="4" type="ORF">RRG08_054289</name>
</gene>
<evidence type="ECO:0000313" key="5">
    <source>
        <dbReference type="Proteomes" id="UP001283361"/>
    </source>
</evidence>